<dbReference type="SUPFAM" id="SSF48498">
    <property type="entry name" value="Tetracyclin repressor-like, C-terminal domain"/>
    <property type="match status" value="1"/>
</dbReference>
<sequence>MPTRGNLPEALVQAGIALLDEDGTEALSLRRIAARAGVSHAAPAHHFGGLPGLKTAMAIRGFQQFQQHLMAARDAVPADAPPFQRLSTVADAYVRFAGMRTGLFQLMFDQLAASDPDLLHTALGSYLLIKELCAPFVDGRPAVAVETAVWSLTHGYAALNLDRPRPSDTQVATSALVDALRLIID</sequence>
<feature type="DNA-binding region" description="H-T-H motif" evidence="4">
    <location>
        <begin position="28"/>
        <end position="47"/>
    </location>
</feature>
<dbReference type="AlphaFoldDB" id="A0A4Q9G594"/>
<evidence type="ECO:0000313" key="6">
    <source>
        <dbReference type="EMBL" id="TBN43868.1"/>
    </source>
</evidence>
<keyword evidence="1" id="KW-0805">Transcription regulation</keyword>
<dbReference type="Pfam" id="PF13305">
    <property type="entry name" value="TetR_C_33"/>
    <property type="match status" value="1"/>
</dbReference>
<evidence type="ECO:0000256" key="3">
    <source>
        <dbReference type="ARBA" id="ARBA00023163"/>
    </source>
</evidence>
<comment type="caution">
    <text evidence="6">The sequence shown here is derived from an EMBL/GenBank/DDBJ whole genome shotgun (WGS) entry which is preliminary data.</text>
</comment>
<dbReference type="PANTHER" id="PTHR30055:SF209">
    <property type="entry name" value="POSSIBLE TRANSCRIPTIONAL REGULATORY PROTEIN (PROBABLY TETR-FAMILY)"/>
    <property type="match status" value="1"/>
</dbReference>
<dbReference type="Pfam" id="PF00440">
    <property type="entry name" value="TetR_N"/>
    <property type="match status" value="1"/>
</dbReference>
<proteinExistence type="predicted"/>
<organism evidence="6 7">
    <name type="scientific">Paracoccus subflavus</name>
    <dbReference type="NCBI Taxonomy" id="2528244"/>
    <lineage>
        <taxon>Bacteria</taxon>
        <taxon>Pseudomonadati</taxon>
        <taxon>Pseudomonadota</taxon>
        <taxon>Alphaproteobacteria</taxon>
        <taxon>Rhodobacterales</taxon>
        <taxon>Paracoccaceae</taxon>
        <taxon>Paracoccus</taxon>
    </lineage>
</organism>
<dbReference type="RefSeq" id="WP_130989569.1">
    <property type="nucleotide sequence ID" value="NZ_SISK01000001.1"/>
</dbReference>
<dbReference type="InterPro" id="IPR036271">
    <property type="entry name" value="Tet_transcr_reg_TetR-rel_C_sf"/>
</dbReference>
<dbReference type="OrthoDB" id="7056813at2"/>
<evidence type="ECO:0000256" key="4">
    <source>
        <dbReference type="PROSITE-ProRule" id="PRU00335"/>
    </source>
</evidence>
<dbReference type="Gene3D" id="1.10.357.10">
    <property type="entry name" value="Tetracycline Repressor, domain 2"/>
    <property type="match status" value="1"/>
</dbReference>
<dbReference type="Proteomes" id="UP000293520">
    <property type="component" value="Unassembled WGS sequence"/>
</dbReference>
<keyword evidence="2 4" id="KW-0238">DNA-binding</keyword>
<dbReference type="InterPro" id="IPR009057">
    <property type="entry name" value="Homeodomain-like_sf"/>
</dbReference>
<reference evidence="6 7" key="1">
    <citation type="submission" date="2019-02" db="EMBL/GenBank/DDBJ databases">
        <title>Paracoccus subflavus sp. nov., isolated from marine sediment of the Pacific Ocean.</title>
        <authorList>
            <person name="Zhang G."/>
        </authorList>
    </citation>
    <scope>NUCLEOTIDE SEQUENCE [LARGE SCALE GENOMIC DNA]</scope>
    <source>
        <strain evidence="6 7">GY0581</strain>
    </source>
</reference>
<dbReference type="InterPro" id="IPR050109">
    <property type="entry name" value="HTH-type_TetR-like_transc_reg"/>
</dbReference>
<dbReference type="InterPro" id="IPR001647">
    <property type="entry name" value="HTH_TetR"/>
</dbReference>
<dbReference type="PROSITE" id="PS50977">
    <property type="entry name" value="HTH_TETR_2"/>
    <property type="match status" value="1"/>
</dbReference>
<dbReference type="SUPFAM" id="SSF46689">
    <property type="entry name" value="Homeodomain-like"/>
    <property type="match status" value="1"/>
</dbReference>
<keyword evidence="3" id="KW-0804">Transcription</keyword>
<dbReference type="GO" id="GO:0000976">
    <property type="term" value="F:transcription cis-regulatory region binding"/>
    <property type="evidence" value="ECO:0007669"/>
    <property type="project" value="TreeGrafter"/>
</dbReference>
<feature type="domain" description="HTH tetR-type" evidence="5">
    <location>
        <begin position="5"/>
        <end position="65"/>
    </location>
</feature>
<evidence type="ECO:0000256" key="2">
    <source>
        <dbReference type="ARBA" id="ARBA00023125"/>
    </source>
</evidence>
<protein>
    <submittedName>
        <fullName evidence="6">TetR/AcrR family transcriptional regulator</fullName>
    </submittedName>
</protein>
<name>A0A4Q9G594_9RHOB</name>
<dbReference type="GO" id="GO:0003700">
    <property type="term" value="F:DNA-binding transcription factor activity"/>
    <property type="evidence" value="ECO:0007669"/>
    <property type="project" value="TreeGrafter"/>
</dbReference>
<dbReference type="InterPro" id="IPR025996">
    <property type="entry name" value="MT1864/Rv1816-like_C"/>
</dbReference>
<accession>A0A4Q9G594</accession>
<dbReference type="EMBL" id="SISK01000001">
    <property type="protein sequence ID" value="TBN43868.1"/>
    <property type="molecule type" value="Genomic_DNA"/>
</dbReference>
<evidence type="ECO:0000259" key="5">
    <source>
        <dbReference type="PROSITE" id="PS50977"/>
    </source>
</evidence>
<gene>
    <name evidence="6" type="ORF">EYE42_01705</name>
</gene>
<evidence type="ECO:0000313" key="7">
    <source>
        <dbReference type="Proteomes" id="UP000293520"/>
    </source>
</evidence>
<dbReference type="PANTHER" id="PTHR30055">
    <property type="entry name" value="HTH-TYPE TRANSCRIPTIONAL REGULATOR RUTR"/>
    <property type="match status" value="1"/>
</dbReference>
<evidence type="ECO:0000256" key="1">
    <source>
        <dbReference type="ARBA" id="ARBA00023015"/>
    </source>
</evidence>
<keyword evidence="7" id="KW-1185">Reference proteome</keyword>